<protein>
    <submittedName>
        <fullName evidence="1">Uncharacterized protein</fullName>
    </submittedName>
</protein>
<accession>A0A1H3K3B9</accession>
<name>A0A1H3K3B9_9PROT</name>
<evidence type="ECO:0000313" key="1">
    <source>
        <dbReference type="EMBL" id="SDY46098.1"/>
    </source>
</evidence>
<evidence type="ECO:0000313" key="2">
    <source>
        <dbReference type="Proteomes" id="UP000198640"/>
    </source>
</evidence>
<sequence length="67" mass="7006">MANKSAGAVIVLGAASDRTAGLAGTLHRHAELVVVERFQRGHGLPPSGEGTEPECAVLDQLWQLSKT</sequence>
<reference evidence="1 2" key="1">
    <citation type="submission" date="2016-10" db="EMBL/GenBank/DDBJ databases">
        <authorList>
            <person name="de Groot N.N."/>
        </authorList>
    </citation>
    <scope>NUCLEOTIDE SEQUENCE [LARGE SCALE GENOMIC DNA]</scope>
    <source>
        <strain evidence="1 2">Nm1</strain>
    </source>
</reference>
<keyword evidence="2" id="KW-1185">Reference proteome</keyword>
<dbReference type="EMBL" id="FNOY01000037">
    <property type="protein sequence ID" value="SDY46098.1"/>
    <property type="molecule type" value="Genomic_DNA"/>
</dbReference>
<dbReference type="AlphaFoldDB" id="A0A1H3K3B9"/>
<proteinExistence type="predicted"/>
<organism evidence="1 2">
    <name type="scientific">Nitrosomonas halophila</name>
    <dbReference type="NCBI Taxonomy" id="44576"/>
    <lineage>
        <taxon>Bacteria</taxon>
        <taxon>Pseudomonadati</taxon>
        <taxon>Pseudomonadota</taxon>
        <taxon>Betaproteobacteria</taxon>
        <taxon>Nitrosomonadales</taxon>
        <taxon>Nitrosomonadaceae</taxon>
        <taxon>Nitrosomonas</taxon>
    </lineage>
</organism>
<dbReference type="STRING" id="44576.SAMN05421881_10379"/>
<dbReference type="Proteomes" id="UP000198640">
    <property type="component" value="Unassembled WGS sequence"/>
</dbReference>
<gene>
    <name evidence="1" type="ORF">SAMN05421881_10379</name>
</gene>